<comment type="caution">
    <text evidence="1">The sequence shown here is derived from an EMBL/GenBank/DDBJ whole genome shotgun (WGS) entry which is preliminary data.</text>
</comment>
<name>A0ABQ1P8F4_9ENTE</name>
<evidence type="ECO:0000313" key="1">
    <source>
        <dbReference type="EMBL" id="GGC92230.1"/>
    </source>
</evidence>
<accession>A0ABQ1P8F4</accession>
<sequence length="59" mass="6909">MHISLKFDGKLGKREYDKVEKNENKKDFYDYGKKVYQENGEYCCIAAGQCILFSSIYAQ</sequence>
<protein>
    <submittedName>
        <fullName evidence="1">Uncharacterized protein</fullName>
    </submittedName>
</protein>
<gene>
    <name evidence="1" type="ORF">GCM10011573_22260</name>
</gene>
<dbReference type="Proteomes" id="UP000630615">
    <property type="component" value="Unassembled WGS sequence"/>
</dbReference>
<reference evidence="2" key="1">
    <citation type="journal article" date="2019" name="Int. J. Syst. Evol. Microbiol.">
        <title>The Global Catalogue of Microorganisms (GCM) 10K type strain sequencing project: providing services to taxonomists for standard genome sequencing and annotation.</title>
        <authorList>
            <consortium name="The Broad Institute Genomics Platform"/>
            <consortium name="The Broad Institute Genome Sequencing Center for Infectious Disease"/>
            <person name="Wu L."/>
            <person name="Ma J."/>
        </authorList>
    </citation>
    <scope>NUCLEOTIDE SEQUENCE [LARGE SCALE GENOMIC DNA]</scope>
    <source>
        <strain evidence="2">CGMCC 1.15942</strain>
    </source>
</reference>
<evidence type="ECO:0000313" key="2">
    <source>
        <dbReference type="Proteomes" id="UP000630615"/>
    </source>
</evidence>
<proteinExistence type="predicted"/>
<keyword evidence="2" id="KW-1185">Reference proteome</keyword>
<organism evidence="1 2">
    <name type="scientific">Enterococcus wangshanyuanii</name>
    <dbReference type="NCBI Taxonomy" id="2005703"/>
    <lineage>
        <taxon>Bacteria</taxon>
        <taxon>Bacillati</taxon>
        <taxon>Bacillota</taxon>
        <taxon>Bacilli</taxon>
        <taxon>Lactobacillales</taxon>
        <taxon>Enterococcaceae</taxon>
        <taxon>Enterococcus</taxon>
    </lineage>
</organism>
<dbReference type="EMBL" id="BMKI01000004">
    <property type="protein sequence ID" value="GGC92230.1"/>
    <property type="molecule type" value="Genomic_DNA"/>
</dbReference>